<feature type="transmembrane region" description="Helical" evidence="13">
    <location>
        <begin position="416"/>
        <end position="434"/>
    </location>
</feature>
<dbReference type="GO" id="GO:0005886">
    <property type="term" value="C:plasma membrane"/>
    <property type="evidence" value="ECO:0007669"/>
    <property type="project" value="UniProtKB-SubCell"/>
</dbReference>
<evidence type="ECO:0000256" key="3">
    <source>
        <dbReference type="ARBA" id="ARBA00010199"/>
    </source>
</evidence>
<feature type="transmembrane region" description="Helical" evidence="13">
    <location>
        <begin position="99"/>
        <end position="121"/>
    </location>
</feature>
<reference evidence="15" key="1">
    <citation type="submission" date="2017-04" db="EMBL/GenBank/DDBJ databases">
        <title>Function of individual gut microbiota members based on whole genome sequencing of pure cultures obtained from chicken caecum.</title>
        <authorList>
            <person name="Medvecky M."/>
            <person name="Cejkova D."/>
            <person name="Polansky O."/>
            <person name="Karasova D."/>
            <person name="Kubasova T."/>
            <person name="Cizek A."/>
            <person name="Rychlik I."/>
        </authorList>
    </citation>
    <scope>NUCLEOTIDE SEQUENCE [LARGE SCALE GENOMIC DNA]</scope>
    <source>
        <strain evidence="15">An178</strain>
    </source>
</reference>
<dbReference type="CDD" id="cd13138">
    <property type="entry name" value="MATE_yoeA_like"/>
    <property type="match status" value="1"/>
</dbReference>
<keyword evidence="15" id="KW-1185">Reference proteome</keyword>
<dbReference type="GO" id="GO:0015297">
    <property type="term" value="F:antiporter activity"/>
    <property type="evidence" value="ECO:0007669"/>
    <property type="project" value="UniProtKB-KW"/>
</dbReference>
<sequence length="443" mass="48862">MAVSQKSMTQGTIWKQMVVFALPIFFSNLFQQLYNAADSLIVGNFLGSEALAAVSSSGNLIFMMIGLFNGIALGAGVVISRYFGAQDHENLRIAIHTDVAFGLIMSVVLTVLGVVLAPFILELMGTPETVMPESLKYFRVYFAGALGLVMYNIFVGILQSLGDSKHPLYYLIISSLINIVLDYVLIAWFEMGVEAAAFATILSQFVSAFLCMRLLHKSQESYHLSFREVRINKEMLREILRNGIPSGIQNSITGVANVVVQSNINVFGAMAMAGCGAYSKIEGFAFLPIMSFNNAITTFVGQNLGARQEKRAQKGAIFGIVCSVVIAEMIGIGTVLFANQLILLFDNNPEVISFGVARSQIAGFFFCLLAFTHAISAVKRGAGQPMIPMMVMIVSWCIIRVVFLSVTGYLFHNIQFVYWVYPLTWGISSLYYVYDIIKHRELF</sequence>
<feature type="transmembrane region" description="Helical" evidence="13">
    <location>
        <begin position="390"/>
        <end position="410"/>
    </location>
</feature>
<organism evidence="14 15">
    <name type="scientific">Faecalitalea cylindroides</name>
    <dbReference type="NCBI Taxonomy" id="39483"/>
    <lineage>
        <taxon>Bacteria</taxon>
        <taxon>Bacillati</taxon>
        <taxon>Bacillota</taxon>
        <taxon>Erysipelotrichia</taxon>
        <taxon>Erysipelotrichales</taxon>
        <taxon>Erysipelotrichaceae</taxon>
        <taxon>Faecalitalea</taxon>
    </lineage>
</organism>
<dbReference type="InterPro" id="IPR002528">
    <property type="entry name" value="MATE_fam"/>
</dbReference>
<keyword evidence="5" id="KW-0813">Transport</keyword>
<dbReference type="GO" id="GO:0006811">
    <property type="term" value="P:monoatomic ion transport"/>
    <property type="evidence" value="ECO:0007669"/>
    <property type="project" value="UniProtKB-KW"/>
</dbReference>
<evidence type="ECO:0000256" key="13">
    <source>
        <dbReference type="SAM" id="Phobius"/>
    </source>
</evidence>
<feature type="transmembrane region" description="Helical" evidence="13">
    <location>
        <begin position="195"/>
        <end position="215"/>
    </location>
</feature>
<evidence type="ECO:0000256" key="8">
    <source>
        <dbReference type="ARBA" id="ARBA00022692"/>
    </source>
</evidence>
<feature type="transmembrane region" description="Helical" evidence="13">
    <location>
        <begin position="12"/>
        <end position="30"/>
    </location>
</feature>
<keyword evidence="7" id="KW-1003">Cell membrane</keyword>
<evidence type="ECO:0000256" key="12">
    <source>
        <dbReference type="ARBA" id="ARBA00031636"/>
    </source>
</evidence>
<evidence type="ECO:0000256" key="5">
    <source>
        <dbReference type="ARBA" id="ARBA00022448"/>
    </source>
</evidence>
<dbReference type="Proteomes" id="UP000195447">
    <property type="component" value="Unassembled WGS sequence"/>
</dbReference>
<accession>A0A1Y4LX78</accession>
<keyword evidence="6" id="KW-0050">Antiport</keyword>
<dbReference type="AlphaFoldDB" id="A0A1Y4LX78"/>
<keyword evidence="9 13" id="KW-1133">Transmembrane helix</keyword>
<dbReference type="Pfam" id="PF01554">
    <property type="entry name" value="MatE"/>
    <property type="match status" value="2"/>
</dbReference>
<proteinExistence type="inferred from homology"/>
<evidence type="ECO:0000256" key="4">
    <source>
        <dbReference type="ARBA" id="ARBA00020268"/>
    </source>
</evidence>
<name>A0A1Y4LX78_9FIRM</name>
<feature type="transmembrane region" description="Helical" evidence="13">
    <location>
        <begin position="357"/>
        <end position="378"/>
    </location>
</feature>
<comment type="subcellular location">
    <subcellularLocation>
        <location evidence="2">Cell membrane</location>
        <topology evidence="2">Multi-pass membrane protein</topology>
    </subcellularLocation>
</comment>
<dbReference type="GO" id="GO:0042910">
    <property type="term" value="F:xenobiotic transmembrane transporter activity"/>
    <property type="evidence" value="ECO:0007669"/>
    <property type="project" value="InterPro"/>
</dbReference>
<dbReference type="RefSeq" id="WP_241146245.1">
    <property type="nucleotide sequence ID" value="NZ_NFKM01000005.1"/>
</dbReference>
<keyword evidence="8 13" id="KW-0812">Transmembrane</keyword>
<evidence type="ECO:0000256" key="1">
    <source>
        <dbReference type="ARBA" id="ARBA00003408"/>
    </source>
</evidence>
<keyword evidence="11 13" id="KW-0472">Membrane</keyword>
<feature type="transmembrane region" description="Helical" evidence="13">
    <location>
        <begin position="168"/>
        <end position="189"/>
    </location>
</feature>
<gene>
    <name evidence="14" type="ORF">B5F14_03765</name>
</gene>
<evidence type="ECO:0000256" key="10">
    <source>
        <dbReference type="ARBA" id="ARBA00023065"/>
    </source>
</evidence>
<feature type="transmembrane region" description="Helical" evidence="13">
    <location>
        <begin position="316"/>
        <end position="337"/>
    </location>
</feature>
<dbReference type="NCBIfam" id="TIGR00797">
    <property type="entry name" value="matE"/>
    <property type="match status" value="1"/>
</dbReference>
<evidence type="ECO:0000256" key="11">
    <source>
        <dbReference type="ARBA" id="ARBA00023136"/>
    </source>
</evidence>
<keyword evidence="10" id="KW-0406">Ion transport</keyword>
<evidence type="ECO:0000256" key="6">
    <source>
        <dbReference type="ARBA" id="ARBA00022449"/>
    </source>
</evidence>
<evidence type="ECO:0000256" key="2">
    <source>
        <dbReference type="ARBA" id="ARBA00004651"/>
    </source>
</evidence>
<evidence type="ECO:0000256" key="9">
    <source>
        <dbReference type="ARBA" id="ARBA00022989"/>
    </source>
</evidence>
<dbReference type="PANTHER" id="PTHR43298">
    <property type="entry name" value="MULTIDRUG RESISTANCE PROTEIN NORM-RELATED"/>
    <property type="match status" value="1"/>
</dbReference>
<evidence type="ECO:0000313" key="15">
    <source>
        <dbReference type="Proteomes" id="UP000195447"/>
    </source>
</evidence>
<dbReference type="PIRSF" id="PIRSF006603">
    <property type="entry name" value="DinF"/>
    <property type="match status" value="1"/>
</dbReference>
<feature type="transmembrane region" description="Helical" evidence="13">
    <location>
        <begin position="50"/>
        <end position="79"/>
    </location>
</feature>
<protein>
    <recommendedName>
        <fullName evidence="4">Probable multidrug resistance protein NorM</fullName>
    </recommendedName>
    <alternativeName>
        <fullName evidence="12">Multidrug-efflux transporter</fullName>
    </alternativeName>
</protein>
<dbReference type="EMBL" id="NFKM01000005">
    <property type="protein sequence ID" value="OUP61214.1"/>
    <property type="molecule type" value="Genomic_DNA"/>
</dbReference>
<comment type="caution">
    <text evidence="14">The sequence shown here is derived from an EMBL/GenBank/DDBJ whole genome shotgun (WGS) entry which is preliminary data.</text>
</comment>
<evidence type="ECO:0000313" key="14">
    <source>
        <dbReference type="EMBL" id="OUP61214.1"/>
    </source>
</evidence>
<dbReference type="PANTHER" id="PTHR43298:SF2">
    <property type="entry name" value="FMN_FAD EXPORTER YEEO-RELATED"/>
    <property type="match status" value="1"/>
</dbReference>
<dbReference type="InterPro" id="IPR050222">
    <property type="entry name" value="MATE_MdtK"/>
</dbReference>
<comment type="function">
    <text evidence="1">Multidrug efflux pump.</text>
</comment>
<feature type="transmembrane region" description="Helical" evidence="13">
    <location>
        <begin position="141"/>
        <end position="161"/>
    </location>
</feature>
<evidence type="ECO:0000256" key="7">
    <source>
        <dbReference type="ARBA" id="ARBA00022475"/>
    </source>
</evidence>
<dbReference type="InterPro" id="IPR048279">
    <property type="entry name" value="MdtK-like"/>
</dbReference>
<comment type="similarity">
    <text evidence="3">Belongs to the multi antimicrobial extrusion (MATE) (TC 2.A.66.1) family.</text>
</comment>